<gene>
    <name evidence="3" type="ORF">FCM35_KLT12959</name>
</gene>
<dbReference type="PANTHER" id="PTHR35463">
    <property type="entry name" value="TRANSMEMBRANE PROTEIN"/>
    <property type="match status" value="1"/>
</dbReference>
<feature type="compositionally biased region" description="Low complexity" evidence="1">
    <location>
        <begin position="101"/>
        <end position="110"/>
    </location>
</feature>
<dbReference type="AlphaFoldDB" id="A0A833QF68"/>
<keyword evidence="4" id="KW-1185">Reference proteome</keyword>
<reference evidence="3" key="1">
    <citation type="submission" date="2020-01" db="EMBL/GenBank/DDBJ databases">
        <title>Genome sequence of Kobresia littledalei, the first chromosome-level genome in the family Cyperaceae.</title>
        <authorList>
            <person name="Qu G."/>
        </authorList>
    </citation>
    <scope>NUCLEOTIDE SEQUENCE</scope>
    <source>
        <strain evidence="3">C.B.Clarke</strain>
        <tissue evidence="3">Leaf</tissue>
    </source>
</reference>
<evidence type="ECO:0000313" key="3">
    <source>
        <dbReference type="EMBL" id="KAF3322970.1"/>
    </source>
</evidence>
<keyword evidence="2" id="KW-0732">Signal</keyword>
<protein>
    <submittedName>
        <fullName evidence="3">Uncharacterized protein</fullName>
    </submittedName>
</protein>
<dbReference type="Proteomes" id="UP000623129">
    <property type="component" value="Unassembled WGS sequence"/>
</dbReference>
<feature type="signal peptide" evidence="2">
    <location>
        <begin position="1"/>
        <end position="23"/>
    </location>
</feature>
<evidence type="ECO:0000313" key="4">
    <source>
        <dbReference type="Proteomes" id="UP000623129"/>
    </source>
</evidence>
<dbReference type="PANTHER" id="PTHR35463:SF10">
    <property type="entry name" value="TRANSMEMBRANE PROTEIN"/>
    <property type="match status" value="1"/>
</dbReference>
<sequence length="134" mass="14330">MAKIIPLFLLFLIASSLVIQSKAYSEASAGEPVERAIGFTGLTSRWDMIRTWVKLALFKHSPESRYGSGGASTPTGKVTKAATESLKMAEGTVEQAAESAAEVASKAANTAKKKLERTMSIHPRSKRDSSSAEL</sequence>
<accession>A0A833QF68</accession>
<evidence type="ECO:0000256" key="1">
    <source>
        <dbReference type="SAM" id="MobiDB-lite"/>
    </source>
</evidence>
<name>A0A833QF68_9POAL</name>
<evidence type="ECO:0000256" key="2">
    <source>
        <dbReference type="SAM" id="SignalP"/>
    </source>
</evidence>
<feature type="chain" id="PRO_5032318386" evidence="2">
    <location>
        <begin position="24"/>
        <end position="134"/>
    </location>
</feature>
<feature type="region of interest" description="Disordered" evidence="1">
    <location>
        <begin position="101"/>
        <end position="134"/>
    </location>
</feature>
<proteinExistence type="predicted"/>
<organism evidence="3 4">
    <name type="scientific">Carex littledalei</name>
    <dbReference type="NCBI Taxonomy" id="544730"/>
    <lineage>
        <taxon>Eukaryota</taxon>
        <taxon>Viridiplantae</taxon>
        <taxon>Streptophyta</taxon>
        <taxon>Embryophyta</taxon>
        <taxon>Tracheophyta</taxon>
        <taxon>Spermatophyta</taxon>
        <taxon>Magnoliopsida</taxon>
        <taxon>Liliopsida</taxon>
        <taxon>Poales</taxon>
        <taxon>Cyperaceae</taxon>
        <taxon>Cyperoideae</taxon>
        <taxon>Cariceae</taxon>
        <taxon>Carex</taxon>
        <taxon>Carex subgen. Euthyceras</taxon>
    </lineage>
</organism>
<comment type="caution">
    <text evidence="3">The sequence shown here is derived from an EMBL/GenBank/DDBJ whole genome shotgun (WGS) entry which is preliminary data.</text>
</comment>
<dbReference type="OrthoDB" id="690661at2759"/>
<dbReference type="EMBL" id="SWLB01000024">
    <property type="protein sequence ID" value="KAF3322970.1"/>
    <property type="molecule type" value="Genomic_DNA"/>
</dbReference>